<reference evidence="2 3" key="1">
    <citation type="submission" date="2019-05" db="EMBL/GenBank/DDBJ databases">
        <title>Another draft genome of Portunus trituberculatus and its Hox gene families provides insights of decapod evolution.</title>
        <authorList>
            <person name="Jeong J.-H."/>
            <person name="Song I."/>
            <person name="Kim S."/>
            <person name="Choi T."/>
            <person name="Kim D."/>
            <person name="Ryu S."/>
            <person name="Kim W."/>
        </authorList>
    </citation>
    <scope>NUCLEOTIDE SEQUENCE [LARGE SCALE GENOMIC DNA]</scope>
    <source>
        <tissue evidence="2">Muscle</tissue>
    </source>
</reference>
<evidence type="ECO:0000313" key="2">
    <source>
        <dbReference type="EMBL" id="MPC17653.1"/>
    </source>
</evidence>
<evidence type="ECO:0000256" key="1">
    <source>
        <dbReference type="SAM" id="MobiDB-lite"/>
    </source>
</evidence>
<feature type="region of interest" description="Disordered" evidence="1">
    <location>
        <begin position="86"/>
        <end position="119"/>
    </location>
</feature>
<comment type="caution">
    <text evidence="2">The sequence shown here is derived from an EMBL/GenBank/DDBJ whole genome shotgun (WGS) entry which is preliminary data.</text>
</comment>
<dbReference type="OrthoDB" id="952271at2759"/>
<evidence type="ECO:0000313" key="3">
    <source>
        <dbReference type="Proteomes" id="UP000324222"/>
    </source>
</evidence>
<gene>
    <name evidence="2" type="ORF">E2C01_010518</name>
</gene>
<dbReference type="AlphaFoldDB" id="A0A5B7D8V8"/>
<name>A0A5B7D8V8_PORTR</name>
<dbReference type="Gene3D" id="3.30.830.10">
    <property type="entry name" value="Metalloenzyme, LuxS/M16 peptidase-like"/>
    <property type="match status" value="1"/>
</dbReference>
<sequence>MSKRLISLAGRQFNKKIRVERQAGRMRNLVKAADGTVGDETPPSPHLPATCQMLDTPIKSRCDKKEYRVIKLENGLTALLVSDINRIQHSEEEEEDEDSDESEDDDDLEDEDFRNLCGD</sequence>
<dbReference type="EMBL" id="VSRR010000609">
    <property type="protein sequence ID" value="MPC17653.1"/>
    <property type="molecule type" value="Genomic_DNA"/>
</dbReference>
<dbReference type="Proteomes" id="UP000324222">
    <property type="component" value="Unassembled WGS sequence"/>
</dbReference>
<protein>
    <submittedName>
        <fullName evidence="2">Uncharacterized protein</fullName>
    </submittedName>
</protein>
<keyword evidence="3" id="KW-1185">Reference proteome</keyword>
<organism evidence="2 3">
    <name type="scientific">Portunus trituberculatus</name>
    <name type="common">Swimming crab</name>
    <name type="synonym">Neptunus trituberculatus</name>
    <dbReference type="NCBI Taxonomy" id="210409"/>
    <lineage>
        <taxon>Eukaryota</taxon>
        <taxon>Metazoa</taxon>
        <taxon>Ecdysozoa</taxon>
        <taxon>Arthropoda</taxon>
        <taxon>Crustacea</taxon>
        <taxon>Multicrustacea</taxon>
        <taxon>Malacostraca</taxon>
        <taxon>Eumalacostraca</taxon>
        <taxon>Eucarida</taxon>
        <taxon>Decapoda</taxon>
        <taxon>Pleocyemata</taxon>
        <taxon>Brachyura</taxon>
        <taxon>Eubrachyura</taxon>
        <taxon>Portunoidea</taxon>
        <taxon>Portunidae</taxon>
        <taxon>Portuninae</taxon>
        <taxon>Portunus</taxon>
    </lineage>
</organism>
<proteinExistence type="predicted"/>
<feature type="compositionally biased region" description="Acidic residues" evidence="1">
    <location>
        <begin position="91"/>
        <end position="112"/>
    </location>
</feature>
<accession>A0A5B7D8V8</accession>